<keyword evidence="1" id="KW-0472">Membrane</keyword>
<feature type="transmembrane region" description="Helical" evidence="1">
    <location>
        <begin position="559"/>
        <end position="579"/>
    </location>
</feature>
<keyword evidence="4" id="KW-1185">Reference proteome</keyword>
<evidence type="ECO:0000256" key="1">
    <source>
        <dbReference type="SAM" id="Phobius"/>
    </source>
</evidence>
<evidence type="ECO:0000313" key="4">
    <source>
        <dbReference type="Proteomes" id="UP001185092"/>
    </source>
</evidence>
<name>A0AAE3XKT5_9BACT</name>
<dbReference type="PANTHER" id="PTHR35807">
    <property type="entry name" value="TRANSCRIPTIONAL REGULATOR REDD-RELATED"/>
    <property type="match status" value="1"/>
</dbReference>
<keyword evidence="1" id="KW-0812">Transmembrane</keyword>
<dbReference type="Gene3D" id="2.120.10.80">
    <property type="entry name" value="Kelch-type beta propeller"/>
    <property type="match status" value="1"/>
</dbReference>
<feature type="signal peptide" evidence="2">
    <location>
        <begin position="1"/>
        <end position="18"/>
    </location>
</feature>
<keyword evidence="2" id="KW-0732">Signal</keyword>
<evidence type="ECO:0000313" key="3">
    <source>
        <dbReference type="EMBL" id="MDR6238355.1"/>
    </source>
</evidence>
<gene>
    <name evidence="3" type="ORF">HNQ88_001331</name>
</gene>
<dbReference type="Proteomes" id="UP001185092">
    <property type="component" value="Unassembled WGS sequence"/>
</dbReference>
<feature type="chain" id="PRO_5042057156" evidence="2">
    <location>
        <begin position="19"/>
        <end position="866"/>
    </location>
</feature>
<reference evidence="3" key="1">
    <citation type="submission" date="2023-07" db="EMBL/GenBank/DDBJ databases">
        <title>Genomic Encyclopedia of Type Strains, Phase IV (KMG-IV): sequencing the most valuable type-strain genomes for metagenomic binning, comparative biology and taxonomic classification.</title>
        <authorList>
            <person name="Goeker M."/>
        </authorList>
    </citation>
    <scope>NUCLEOTIDE SEQUENCE</scope>
    <source>
        <strain evidence="3">DSM 26174</strain>
    </source>
</reference>
<sequence>MRFIFLLSFFLLSFQLKADIDEQTIKEFGGLSFYSYNTAAENRTSLNLSYEGNYIVNSKLKVSFDISINKRHLYGTVFRIISNDIFTFDLVYNPGYTLPSPFFNVIINGNETDVNIPIEDIYLYRNNWSRIDFEIDFMNDIVRFIDNEKVLSDSTFTLPKKNSLNIVFGNNNTPKFVIRDVPDMSIRNVRINTDGKEYYWPLLQAEGELTKDKNYDRVAFCFNPSWIVNQHHRWQKADSTRSSYKPGIAFDNINNHLYVVGKQRVSIFDVNELEKRRKIYKDSLSIDRLSISAVSNPLFGGLWAYDYRLGPLLEYNFKTNKWPMPSVPSPDEIQYWHHNVMYDYNKKTYVSFGGYGLFTYKNTFNIYDEKTKTWSPLPMMGDRIEPRYLASSGHLGGNQYLIFGGLGNQSGKQALGVQAFYDLYLVDLDQQKVKKLWSVNNSKYMFAPSQDLIVNHADSSFYTLVYDAFKEKTSFNLVKVNISDGSLETVSDSVAFKFKDVLSSLRLFYNEVTKEFVAVKRETGVDEVSQIKVYTLTTPPLSEAQLLEISNESKPETNILVFLVGILSITIASLGYFFFLKNKKVEKRSVETQKPEKKVKIQDTPADKALSENIRSEVAAIITREARVNKNAIKLFEDFKVYDAQGEDITKKVTPKLKQIFVLILLTPYIHNRGISSEELTEKIWPSSDKVSGKNSRSISIRRLRVIFKELEGVDIVHENNQWFIKFSKDLYCDYSEMVEFINLIKRDDDLKYFMQFFEIVKRGSFLGNVHYEWLDEISSFIQSDIIKVLYQYVDRVDDPEQKVKIADVIFKYDMLDEFALETKVKALLLLSRHSMAQSVFKRFREEYEALFDEKYPRSFEDIESS</sequence>
<dbReference type="GO" id="GO:0006355">
    <property type="term" value="P:regulation of DNA-templated transcription"/>
    <property type="evidence" value="ECO:0007669"/>
    <property type="project" value="TreeGrafter"/>
</dbReference>
<dbReference type="RefSeq" id="WP_309937840.1">
    <property type="nucleotide sequence ID" value="NZ_AP025305.1"/>
</dbReference>
<organism evidence="3 4">
    <name type="scientific">Aureibacter tunicatorum</name>
    <dbReference type="NCBI Taxonomy" id="866807"/>
    <lineage>
        <taxon>Bacteria</taxon>
        <taxon>Pseudomonadati</taxon>
        <taxon>Bacteroidota</taxon>
        <taxon>Cytophagia</taxon>
        <taxon>Cytophagales</taxon>
        <taxon>Persicobacteraceae</taxon>
        <taxon>Aureibacter</taxon>
    </lineage>
</organism>
<accession>A0AAE3XKT5</accession>
<evidence type="ECO:0000256" key="2">
    <source>
        <dbReference type="SAM" id="SignalP"/>
    </source>
</evidence>
<dbReference type="EMBL" id="JAVDQD010000001">
    <property type="protein sequence ID" value="MDR6238355.1"/>
    <property type="molecule type" value="Genomic_DNA"/>
</dbReference>
<dbReference type="PANTHER" id="PTHR35807:SF1">
    <property type="entry name" value="TRANSCRIPTIONAL REGULATOR REDD"/>
    <property type="match status" value="1"/>
</dbReference>
<dbReference type="InterPro" id="IPR015915">
    <property type="entry name" value="Kelch-typ_b-propeller"/>
</dbReference>
<comment type="caution">
    <text evidence="3">The sequence shown here is derived from an EMBL/GenBank/DDBJ whole genome shotgun (WGS) entry which is preliminary data.</text>
</comment>
<protein>
    <submittedName>
        <fullName evidence="3">Two-component SAPR family response regulator</fullName>
    </submittedName>
</protein>
<dbReference type="SUPFAM" id="SSF117281">
    <property type="entry name" value="Kelch motif"/>
    <property type="match status" value="1"/>
</dbReference>
<dbReference type="InterPro" id="IPR051677">
    <property type="entry name" value="AfsR-DnrI-RedD_regulator"/>
</dbReference>
<dbReference type="AlphaFoldDB" id="A0AAE3XKT5"/>
<dbReference type="GO" id="GO:0003677">
    <property type="term" value="F:DNA binding"/>
    <property type="evidence" value="ECO:0007669"/>
    <property type="project" value="TreeGrafter"/>
</dbReference>
<keyword evidence="1" id="KW-1133">Transmembrane helix</keyword>
<proteinExistence type="predicted"/>